<comment type="caution">
    <text evidence="4">The sequence shown here is derived from an EMBL/GenBank/DDBJ whole genome shotgun (WGS) entry which is preliminary data.</text>
</comment>
<gene>
    <name evidence="4" type="ORF">E3N88_22966</name>
</gene>
<dbReference type="OrthoDB" id="1738872at2759"/>
<dbReference type="InterPro" id="IPR013210">
    <property type="entry name" value="LRR_N_plant-typ"/>
</dbReference>
<keyword evidence="2" id="KW-0677">Repeat</keyword>
<evidence type="ECO:0000313" key="5">
    <source>
        <dbReference type="Proteomes" id="UP000326396"/>
    </source>
</evidence>
<dbReference type="Pfam" id="PF08263">
    <property type="entry name" value="LRRNT_2"/>
    <property type="match status" value="1"/>
</dbReference>
<dbReference type="EMBL" id="SZYD01000012">
    <property type="protein sequence ID" value="KAD4585365.1"/>
    <property type="molecule type" value="Genomic_DNA"/>
</dbReference>
<evidence type="ECO:0000259" key="3">
    <source>
        <dbReference type="Pfam" id="PF08263"/>
    </source>
</evidence>
<evidence type="ECO:0000256" key="1">
    <source>
        <dbReference type="ARBA" id="ARBA00022614"/>
    </source>
</evidence>
<name>A0A5N6NEL7_9ASTR</name>
<evidence type="ECO:0000256" key="2">
    <source>
        <dbReference type="ARBA" id="ARBA00022737"/>
    </source>
</evidence>
<sequence>MVGWAHQGITIEEEEEERKALLEIKASLLEFSKSYDNLLSSWVVDDGSSYCDWEMINCNSTSSSSSGNSYKYVKDLSLGNIFSIEDDFIIISYSGKHGGIGSHWLCHLWHLTSPRPKSYVNYEEANLGG</sequence>
<keyword evidence="5" id="KW-1185">Reference proteome</keyword>
<reference evidence="4 5" key="1">
    <citation type="submission" date="2019-05" db="EMBL/GenBank/DDBJ databases">
        <title>Mikania micrantha, genome provides insights into the molecular mechanism of rapid growth.</title>
        <authorList>
            <person name="Liu B."/>
        </authorList>
    </citation>
    <scope>NUCLEOTIDE SEQUENCE [LARGE SCALE GENOMIC DNA]</scope>
    <source>
        <strain evidence="4">NLD-2019</strain>
        <tissue evidence="4">Leaf</tissue>
    </source>
</reference>
<organism evidence="4 5">
    <name type="scientific">Mikania micrantha</name>
    <name type="common">bitter vine</name>
    <dbReference type="NCBI Taxonomy" id="192012"/>
    <lineage>
        <taxon>Eukaryota</taxon>
        <taxon>Viridiplantae</taxon>
        <taxon>Streptophyta</taxon>
        <taxon>Embryophyta</taxon>
        <taxon>Tracheophyta</taxon>
        <taxon>Spermatophyta</taxon>
        <taxon>Magnoliopsida</taxon>
        <taxon>eudicotyledons</taxon>
        <taxon>Gunneridae</taxon>
        <taxon>Pentapetalae</taxon>
        <taxon>asterids</taxon>
        <taxon>campanulids</taxon>
        <taxon>Asterales</taxon>
        <taxon>Asteraceae</taxon>
        <taxon>Asteroideae</taxon>
        <taxon>Heliantheae alliance</taxon>
        <taxon>Eupatorieae</taxon>
        <taxon>Mikania</taxon>
    </lineage>
</organism>
<keyword evidence="1" id="KW-0433">Leucine-rich repeat</keyword>
<dbReference type="InterPro" id="IPR032675">
    <property type="entry name" value="LRR_dom_sf"/>
</dbReference>
<proteinExistence type="predicted"/>
<dbReference type="Proteomes" id="UP000326396">
    <property type="component" value="Linkage Group LG2"/>
</dbReference>
<dbReference type="AlphaFoldDB" id="A0A5N6NEL7"/>
<accession>A0A5N6NEL7</accession>
<dbReference type="Gene3D" id="3.80.10.10">
    <property type="entry name" value="Ribonuclease Inhibitor"/>
    <property type="match status" value="1"/>
</dbReference>
<protein>
    <recommendedName>
        <fullName evidence="3">Leucine-rich repeat-containing N-terminal plant-type domain-containing protein</fullName>
    </recommendedName>
</protein>
<evidence type="ECO:0000313" key="4">
    <source>
        <dbReference type="EMBL" id="KAD4585365.1"/>
    </source>
</evidence>
<feature type="domain" description="Leucine-rich repeat-containing N-terminal plant-type" evidence="3">
    <location>
        <begin position="15"/>
        <end position="59"/>
    </location>
</feature>